<dbReference type="EMBL" id="BK035393">
    <property type="protein sequence ID" value="DAG97967.1"/>
    <property type="molecule type" value="Genomic_DNA"/>
</dbReference>
<protein>
    <submittedName>
        <fullName evidence="1">Uncharacterized protein</fullName>
    </submittedName>
</protein>
<sequence length="294" mass="33850">MNKVEKSERLRSIFENIDSERIRRRIDEYASHFTTGEYEKMAFMSNLLSENPSYISHLSEKDITLLDSVVGDIEEADIITEDEFLALTDSVLQPIEISSINYYIIDEHILTKISEALFSTFGTVSYQDLLEVEYENPGFVASVIIDVLQEVGVYNKSINEAAFASYKRSIYENGTLSREEIIYWAKSLTKDEADHIYRTLYGSEPPRNSREIILRDVCENPDGEVCSIFKDTYSSEKEFSIKSINESLENLRSVVKIEDFRNLVYSTSPVMIVEGIDGSRYKVWGSICENYERL</sequence>
<organism evidence="1">
    <name type="scientific">Ackermannviridae sp</name>
    <dbReference type="NCBI Taxonomy" id="2831612"/>
    <lineage>
        <taxon>Viruses</taxon>
        <taxon>Duplodnaviria</taxon>
        <taxon>Heunggongvirae</taxon>
        <taxon>Uroviricota</taxon>
        <taxon>Caudoviricetes</taxon>
        <taxon>Pantevenvirales</taxon>
        <taxon>Ackermannviridae</taxon>
    </lineage>
</organism>
<reference evidence="1" key="1">
    <citation type="journal article" date="2021" name="Proc. Natl. Acad. Sci. U.S.A.">
        <title>A Catalog of Tens of Thousands of Viruses from Human Metagenomes Reveals Hidden Associations with Chronic Diseases.</title>
        <authorList>
            <person name="Tisza M.J."/>
            <person name="Buck C.B."/>
        </authorList>
    </citation>
    <scope>NUCLEOTIDE SEQUENCE</scope>
    <source>
        <strain evidence="1">CtASH1</strain>
    </source>
</reference>
<proteinExistence type="predicted"/>
<evidence type="ECO:0000313" key="1">
    <source>
        <dbReference type="EMBL" id="DAG97967.1"/>
    </source>
</evidence>
<accession>A0A8S5VU08</accession>
<name>A0A8S5VU08_9CAUD</name>